<dbReference type="PANTHER" id="PTHR23028">
    <property type="entry name" value="ACETYLTRANSFERASE"/>
    <property type="match status" value="1"/>
</dbReference>
<dbReference type="GO" id="GO:0016020">
    <property type="term" value="C:membrane"/>
    <property type="evidence" value="ECO:0007669"/>
    <property type="project" value="TreeGrafter"/>
</dbReference>
<feature type="transmembrane region" description="Helical" evidence="2">
    <location>
        <begin position="271"/>
        <end position="289"/>
    </location>
</feature>
<keyword evidence="2" id="KW-0472">Membrane</keyword>
<name>A0A2V1HXS3_9MICO</name>
<feature type="transmembrane region" description="Helical" evidence="2">
    <location>
        <begin position="190"/>
        <end position="210"/>
    </location>
</feature>
<dbReference type="GO" id="GO:0016747">
    <property type="term" value="F:acyltransferase activity, transferring groups other than amino-acyl groups"/>
    <property type="evidence" value="ECO:0007669"/>
    <property type="project" value="InterPro"/>
</dbReference>
<evidence type="ECO:0000256" key="2">
    <source>
        <dbReference type="SAM" id="Phobius"/>
    </source>
</evidence>
<feature type="transmembrane region" description="Helical" evidence="2">
    <location>
        <begin position="309"/>
        <end position="327"/>
    </location>
</feature>
<protein>
    <submittedName>
        <fullName evidence="4">Acyltransferase</fullName>
    </submittedName>
</protein>
<dbReference type="GO" id="GO:0009103">
    <property type="term" value="P:lipopolysaccharide biosynthetic process"/>
    <property type="evidence" value="ECO:0007669"/>
    <property type="project" value="TreeGrafter"/>
</dbReference>
<feature type="region of interest" description="Disordered" evidence="1">
    <location>
        <begin position="1"/>
        <end position="31"/>
    </location>
</feature>
<keyword evidence="4" id="KW-0808">Transferase</keyword>
<feature type="compositionally biased region" description="Low complexity" evidence="1">
    <location>
        <begin position="1"/>
        <end position="16"/>
    </location>
</feature>
<evidence type="ECO:0000256" key="1">
    <source>
        <dbReference type="SAM" id="MobiDB-lite"/>
    </source>
</evidence>
<feature type="transmembrane region" description="Helical" evidence="2">
    <location>
        <begin position="217"/>
        <end position="235"/>
    </location>
</feature>
<dbReference type="PANTHER" id="PTHR23028:SF53">
    <property type="entry name" value="ACYL_TRANSF_3 DOMAIN-CONTAINING PROTEIN"/>
    <property type="match status" value="1"/>
</dbReference>
<dbReference type="InterPro" id="IPR050879">
    <property type="entry name" value="Acyltransferase_3"/>
</dbReference>
<feature type="transmembrane region" description="Helical" evidence="2">
    <location>
        <begin position="368"/>
        <end position="388"/>
    </location>
</feature>
<evidence type="ECO:0000259" key="3">
    <source>
        <dbReference type="Pfam" id="PF01757"/>
    </source>
</evidence>
<keyword evidence="4" id="KW-0012">Acyltransferase</keyword>
<feature type="transmembrane region" description="Helical" evidence="2">
    <location>
        <begin position="339"/>
        <end position="362"/>
    </location>
</feature>
<feature type="domain" description="Acyltransferase 3" evidence="3">
    <location>
        <begin position="42"/>
        <end position="381"/>
    </location>
</feature>
<keyword evidence="5" id="KW-1185">Reference proteome</keyword>
<dbReference type="EMBL" id="QEOP01000001">
    <property type="protein sequence ID" value="PVZ96169.1"/>
    <property type="molecule type" value="Genomic_DNA"/>
</dbReference>
<dbReference type="AlphaFoldDB" id="A0A2V1HXS3"/>
<reference evidence="4 5" key="1">
    <citation type="submission" date="2018-05" db="EMBL/GenBank/DDBJ databases">
        <title>Amnibacterium sp. M8JJ-5, whole genome shotgun sequence.</title>
        <authorList>
            <person name="Tuo L."/>
        </authorList>
    </citation>
    <scope>NUCLEOTIDE SEQUENCE [LARGE SCALE GENOMIC DNA]</scope>
    <source>
        <strain evidence="4 5">M8JJ-5</strain>
    </source>
</reference>
<proteinExistence type="predicted"/>
<dbReference type="OrthoDB" id="9796461at2"/>
<gene>
    <name evidence="4" type="ORF">DDQ50_07000</name>
</gene>
<feature type="transmembrane region" description="Helical" evidence="2">
    <location>
        <begin position="87"/>
        <end position="110"/>
    </location>
</feature>
<keyword evidence="2" id="KW-1133">Transmembrane helix</keyword>
<evidence type="ECO:0000313" key="4">
    <source>
        <dbReference type="EMBL" id="PVZ96169.1"/>
    </source>
</evidence>
<sequence>MTSPGPGRRPGPVRSVEGMTESSTRSSERIAAPTAASGRLGALDGLRGVAALVVVLHHLMEVARPHLDTGASAAPGGLWWWLNDTPLALFTAGSEAVVLFFVLSGLVVALPALRSRSFSWAGFLASRLVRIMLPVWAALVLASVLLVAVPRDTSLFPAGWLVDNNAATLTAGTLIDEATLSRYSYDIDNVLWSLRWEMLFAVLLPLFIVAARAAARFWWVIGPVVLGIAVTGFAVGDGTLSYLPAFLLGTLVAVLLPRLTAWAAERNTASWFRIGWPLLLAAALLGFVASELARPLVADATIVEALRGVSVASSVAVIVLAIVVPAVREALTRPLFAWLGRISFSLYLVHVPIIVALAYLLGPDDWKQAALLAIPVSFVVAHLFWRFVERPSHRAARALNRALASRSGSRDQTAVTTPSMPVRAGSA</sequence>
<accession>A0A2V1HXS3</accession>
<feature type="region of interest" description="Disordered" evidence="1">
    <location>
        <begin position="408"/>
        <end position="427"/>
    </location>
</feature>
<dbReference type="Pfam" id="PF01757">
    <property type="entry name" value="Acyl_transf_3"/>
    <property type="match status" value="1"/>
</dbReference>
<feature type="transmembrane region" description="Helical" evidence="2">
    <location>
        <begin position="131"/>
        <end position="149"/>
    </location>
</feature>
<dbReference type="InterPro" id="IPR002656">
    <property type="entry name" value="Acyl_transf_3_dom"/>
</dbReference>
<dbReference type="Proteomes" id="UP000244893">
    <property type="component" value="Unassembled WGS sequence"/>
</dbReference>
<evidence type="ECO:0000313" key="5">
    <source>
        <dbReference type="Proteomes" id="UP000244893"/>
    </source>
</evidence>
<keyword evidence="2" id="KW-0812">Transmembrane</keyword>
<organism evidence="4 5">
    <name type="scientific">Amnibacterium flavum</name>
    <dbReference type="NCBI Taxonomy" id="2173173"/>
    <lineage>
        <taxon>Bacteria</taxon>
        <taxon>Bacillati</taxon>
        <taxon>Actinomycetota</taxon>
        <taxon>Actinomycetes</taxon>
        <taxon>Micrococcales</taxon>
        <taxon>Microbacteriaceae</taxon>
        <taxon>Amnibacterium</taxon>
    </lineage>
</organism>
<feature type="transmembrane region" description="Helical" evidence="2">
    <location>
        <begin position="241"/>
        <end position="259"/>
    </location>
</feature>
<comment type="caution">
    <text evidence="4">The sequence shown here is derived from an EMBL/GenBank/DDBJ whole genome shotgun (WGS) entry which is preliminary data.</text>
</comment>